<organism evidence="1 2">
    <name type="scientific">Pterulicium gracile</name>
    <dbReference type="NCBI Taxonomy" id="1884261"/>
    <lineage>
        <taxon>Eukaryota</taxon>
        <taxon>Fungi</taxon>
        <taxon>Dikarya</taxon>
        <taxon>Basidiomycota</taxon>
        <taxon>Agaricomycotina</taxon>
        <taxon>Agaricomycetes</taxon>
        <taxon>Agaricomycetidae</taxon>
        <taxon>Agaricales</taxon>
        <taxon>Pleurotineae</taxon>
        <taxon>Pterulaceae</taxon>
        <taxon>Pterulicium</taxon>
    </lineage>
</organism>
<protein>
    <submittedName>
        <fullName evidence="1">Uncharacterized protein</fullName>
    </submittedName>
</protein>
<dbReference type="InterPro" id="IPR046521">
    <property type="entry name" value="DUF6698"/>
</dbReference>
<dbReference type="AlphaFoldDB" id="A0A5C3QLK5"/>
<reference evidence="1 2" key="1">
    <citation type="journal article" date="2019" name="Nat. Ecol. Evol.">
        <title>Megaphylogeny resolves global patterns of mushroom evolution.</title>
        <authorList>
            <person name="Varga T."/>
            <person name="Krizsan K."/>
            <person name="Foldi C."/>
            <person name="Dima B."/>
            <person name="Sanchez-Garcia M."/>
            <person name="Sanchez-Ramirez S."/>
            <person name="Szollosi G.J."/>
            <person name="Szarkandi J.G."/>
            <person name="Papp V."/>
            <person name="Albert L."/>
            <person name="Andreopoulos W."/>
            <person name="Angelini C."/>
            <person name="Antonin V."/>
            <person name="Barry K.W."/>
            <person name="Bougher N.L."/>
            <person name="Buchanan P."/>
            <person name="Buyck B."/>
            <person name="Bense V."/>
            <person name="Catcheside P."/>
            <person name="Chovatia M."/>
            <person name="Cooper J."/>
            <person name="Damon W."/>
            <person name="Desjardin D."/>
            <person name="Finy P."/>
            <person name="Geml J."/>
            <person name="Haridas S."/>
            <person name="Hughes K."/>
            <person name="Justo A."/>
            <person name="Karasinski D."/>
            <person name="Kautmanova I."/>
            <person name="Kiss B."/>
            <person name="Kocsube S."/>
            <person name="Kotiranta H."/>
            <person name="LaButti K.M."/>
            <person name="Lechner B.E."/>
            <person name="Liimatainen K."/>
            <person name="Lipzen A."/>
            <person name="Lukacs Z."/>
            <person name="Mihaltcheva S."/>
            <person name="Morgado L.N."/>
            <person name="Niskanen T."/>
            <person name="Noordeloos M.E."/>
            <person name="Ohm R.A."/>
            <person name="Ortiz-Santana B."/>
            <person name="Ovrebo C."/>
            <person name="Racz N."/>
            <person name="Riley R."/>
            <person name="Savchenko A."/>
            <person name="Shiryaev A."/>
            <person name="Soop K."/>
            <person name="Spirin V."/>
            <person name="Szebenyi C."/>
            <person name="Tomsovsky M."/>
            <person name="Tulloss R.E."/>
            <person name="Uehling J."/>
            <person name="Grigoriev I.V."/>
            <person name="Vagvolgyi C."/>
            <person name="Papp T."/>
            <person name="Martin F.M."/>
            <person name="Miettinen O."/>
            <person name="Hibbett D.S."/>
            <person name="Nagy L.G."/>
        </authorList>
    </citation>
    <scope>NUCLEOTIDE SEQUENCE [LARGE SCALE GENOMIC DNA]</scope>
    <source>
        <strain evidence="1 2">CBS 309.79</strain>
    </source>
</reference>
<name>A0A5C3QLK5_9AGAR</name>
<accession>A0A5C3QLK5</accession>
<keyword evidence="2" id="KW-1185">Reference proteome</keyword>
<evidence type="ECO:0000313" key="1">
    <source>
        <dbReference type="EMBL" id="TFL02905.1"/>
    </source>
</evidence>
<evidence type="ECO:0000313" key="2">
    <source>
        <dbReference type="Proteomes" id="UP000305067"/>
    </source>
</evidence>
<dbReference type="OrthoDB" id="2803957at2759"/>
<dbReference type="Proteomes" id="UP000305067">
    <property type="component" value="Unassembled WGS sequence"/>
</dbReference>
<gene>
    <name evidence="1" type="ORF">BDV98DRAFT_407954</name>
</gene>
<proteinExistence type="predicted"/>
<dbReference type="Pfam" id="PF20414">
    <property type="entry name" value="DUF6698"/>
    <property type="match status" value="1"/>
</dbReference>
<dbReference type="EMBL" id="ML178821">
    <property type="protein sequence ID" value="TFL02905.1"/>
    <property type="molecule type" value="Genomic_DNA"/>
</dbReference>
<sequence>MALRLIDEIPSLKSLLAEALSMDRFPRNVVLKIVHRLEVLYSNIRSADTTKVKDAFARIAGKDSPEWAEWVKFEVVSSTEERGWVSPMTGKYLCPQMELPKFEADPQAYCNLARDRKIPETTHGQMLALAYDQDRRAAGTDAELGADFPSFMYGHMLPRALAHILKSTFGKSWSGSNAIGFGIHECTPELMAYAEAQCIFVLSASPNLHKMLSVEDLNLRAHYEGTLTLL</sequence>